<gene>
    <name evidence="2" type="ORF">RZS32_005370</name>
</gene>
<evidence type="ECO:0000313" key="3">
    <source>
        <dbReference type="Proteomes" id="UP001281305"/>
    </source>
</evidence>
<keyword evidence="1" id="KW-0732">Signal</keyword>
<protein>
    <submittedName>
        <fullName evidence="2">Uncharacterized protein</fullName>
    </submittedName>
</protein>
<evidence type="ECO:0000256" key="1">
    <source>
        <dbReference type="SAM" id="SignalP"/>
    </source>
</evidence>
<accession>A0ABZ2TN91</accession>
<reference evidence="2 3" key="1">
    <citation type="submission" date="2024-02" db="EMBL/GenBank/DDBJ databases">
        <title>Roseovarius strain W115 nov., isolated from a marine algae.</title>
        <authorList>
            <person name="Lee M.W."/>
            <person name="Lee J.K."/>
            <person name="Kim J.M."/>
            <person name="Choi D.G."/>
            <person name="Baek J.H."/>
            <person name="Bayburt H."/>
            <person name="Jung J.J."/>
            <person name="Han D.M."/>
            <person name="Jeon C.O."/>
        </authorList>
    </citation>
    <scope>NUCLEOTIDE SEQUENCE [LARGE SCALE GENOMIC DNA]</scope>
    <source>
        <strain evidence="2 3">W115</strain>
    </source>
</reference>
<dbReference type="Proteomes" id="UP001281305">
    <property type="component" value="Chromosome"/>
</dbReference>
<proteinExistence type="predicted"/>
<dbReference type="EMBL" id="CP146606">
    <property type="protein sequence ID" value="WYK19303.1"/>
    <property type="molecule type" value="Genomic_DNA"/>
</dbReference>
<feature type="signal peptide" evidence="1">
    <location>
        <begin position="1"/>
        <end position="21"/>
    </location>
</feature>
<feature type="chain" id="PRO_5045663896" evidence="1">
    <location>
        <begin position="22"/>
        <end position="419"/>
    </location>
</feature>
<name>A0ABZ2TN91_9RHOB</name>
<keyword evidence="3" id="KW-1185">Reference proteome</keyword>
<sequence length="419" mass="46925">MNTILVKTLFFLLGLTGLAWAQEAPRSFCILEPHDQLCPVFPEDQPDFSRFFEYRVVNAPAQAPFDEYAWQAFVALNWDAVRPGSNLHGWRDYARGTEVMRTADPACQASSPETVVPDIRQSDGNTLIDQAGNFIVYEKRMNTVALTYILENELNIPEQRAQFDQKINFPLGVDQDQPASVLIKTAWRILDSSGSEYVEASGLIPIPKRHTLENQDACLSVRLGLVGMHVVAKVQSGNGDKWIWATFEHVDNVPTAQNARDINSLYAQSLFPDGCLPPETHSISDYLLFDATCPDCPTNEAPPVSLLWSETPPLHAIWKALRRIHHRSFGAGTSLAPHRKPTRSGRQNWPGPNWSIICSSRRNGAGPIPIRSSSTENCPDTSATPRWRLTFRQIPVARAWAVTRGPKPPKGRFRISPFY</sequence>
<organism evidence="2 3">
    <name type="scientific">Roseovarius rhodophyticola</name>
    <dbReference type="NCBI Taxonomy" id="3080827"/>
    <lineage>
        <taxon>Bacteria</taxon>
        <taxon>Pseudomonadati</taxon>
        <taxon>Pseudomonadota</taxon>
        <taxon>Alphaproteobacteria</taxon>
        <taxon>Rhodobacterales</taxon>
        <taxon>Roseobacteraceae</taxon>
        <taxon>Roseovarius</taxon>
    </lineage>
</organism>
<evidence type="ECO:0000313" key="2">
    <source>
        <dbReference type="EMBL" id="WYK19303.1"/>
    </source>
</evidence>
<dbReference type="RefSeq" id="WP_339106831.1">
    <property type="nucleotide sequence ID" value="NZ_CP146606.1"/>
</dbReference>